<evidence type="ECO:0000313" key="1">
    <source>
        <dbReference type="EMBL" id="KAJ8892518.1"/>
    </source>
</evidence>
<organism evidence="1 2">
    <name type="scientific">Dryococelus australis</name>
    <dbReference type="NCBI Taxonomy" id="614101"/>
    <lineage>
        <taxon>Eukaryota</taxon>
        <taxon>Metazoa</taxon>
        <taxon>Ecdysozoa</taxon>
        <taxon>Arthropoda</taxon>
        <taxon>Hexapoda</taxon>
        <taxon>Insecta</taxon>
        <taxon>Pterygota</taxon>
        <taxon>Neoptera</taxon>
        <taxon>Polyneoptera</taxon>
        <taxon>Phasmatodea</taxon>
        <taxon>Verophasmatodea</taxon>
        <taxon>Anareolatae</taxon>
        <taxon>Phasmatidae</taxon>
        <taxon>Eurycanthinae</taxon>
        <taxon>Dryococelus</taxon>
    </lineage>
</organism>
<dbReference type="EMBL" id="JARBHB010000002">
    <property type="protein sequence ID" value="KAJ8892518.1"/>
    <property type="molecule type" value="Genomic_DNA"/>
</dbReference>
<accession>A0ABQ9I793</accession>
<reference evidence="1 2" key="1">
    <citation type="submission" date="2023-02" db="EMBL/GenBank/DDBJ databases">
        <title>LHISI_Scaffold_Assembly.</title>
        <authorList>
            <person name="Stuart O.P."/>
            <person name="Cleave R."/>
            <person name="Magrath M.J.L."/>
            <person name="Mikheyev A.S."/>
        </authorList>
    </citation>
    <scope>NUCLEOTIDE SEQUENCE [LARGE SCALE GENOMIC DNA]</scope>
    <source>
        <strain evidence="1">Daus_M_001</strain>
        <tissue evidence="1">Leg muscle</tissue>
    </source>
</reference>
<comment type="caution">
    <text evidence="1">The sequence shown here is derived from an EMBL/GenBank/DDBJ whole genome shotgun (WGS) entry which is preliminary data.</text>
</comment>
<protein>
    <submittedName>
        <fullName evidence="1">Uncharacterized protein</fullName>
    </submittedName>
</protein>
<evidence type="ECO:0000313" key="2">
    <source>
        <dbReference type="Proteomes" id="UP001159363"/>
    </source>
</evidence>
<gene>
    <name evidence="1" type="ORF">PR048_005099</name>
</gene>
<proteinExistence type="predicted"/>
<keyword evidence="2" id="KW-1185">Reference proteome</keyword>
<name>A0ABQ9I793_9NEOP</name>
<sequence length="132" mass="14879">MHLPSTVQEMNNEELLWQTHLNLPTGCGGINLQATQKKRLQALASREVWLRIWGGGGQCTMQGYGKVGTMRDIQRLWVWYIPLTDDVIQVACRQHSTFSILGNSVRLSLGRVPKLTVSYAVLHNVGKHRKDA</sequence>
<dbReference type="Proteomes" id="UP001159363">
    <property type="component" value="Chromosome 2"/>
</dbReference>